<reference evidence="2" key="2">
    <citation type="journal article" date="2022" name="Hortic Res">
        <title>The genome of Dioscorea zingiberensis sheds light on the biosynthesis, origin and evolution of the medicinally important diosgenin saponins.</title>
        <authorList>
            <person name="Li Y."/>
            <person name="Tan C."/>
            <person name="Li Z."/>
            <person name="Guo J."/>
            <person name="Li S."/>
            <person name="Chen X."/>
            <person name="Wang C."/>
            <person name="Dai X."/>
            <person name="Yang H."/>
            <person name="Song W."/>
            <person name="Hou L."/>
            <person name="Xu J."/>
            <person name="Tong Z."/>
            <person name="Xu A."/>
            <person name="Yuan X."/>
            <person name="Wang W."/>
            <person name="Yang Q."/>
            <person name="Chen L."/>
            <person name="Sun Z."/>
            <person name="Wang K."/>
            <person name="Pan B."/>
            <person name="Chen J."/>
            <person name="Bao Y."/>
            <person name="Liu F."/>
            <person name="Qi X."/>
            <person name="Gang D.R."/>
            <person name="Wen J."/>
            <person name="Li J."/>
        </authorList>
    </citation>
    <scope>NUCLEOTIDE SEQUENCE</scope>
    <source>
        <strain evidence="2">Dzin_1.0</strain>
    </source>
</reference>
<protein>
    <submittedName>
        <fullName evidence="2">Uncharacterized protein</fullName>
    </submittedName>
</protein>
<sequence>MKASLKFREDQKPLVRAKFPISILGLPFLSGVSVGDARELRLDLATAFDSGPSLRASYRPNDPSNPFTVSLRTGVGSRGSPVAAPMTITAEFNLLSRASSSCLPSFSILFKPRLGDFSIKKSIDSTAASRPIKIAVDTTDESDREEVTIAGSPPESGILSMVSGTEVAASSALPLRGCTAVRFRWGLKLPTELRTALADKNRTAVIPFASLPFLVMSKISIEHVSDDKKAKGKADLPDDVTKGNGDMADTCALIRRQLEALRAENGAMVKAVEEIRKEVGQVAVADVAKGGSVTRRETRGSPPKATPEEVGEELAKALMK</sequence>
<feature type="region of interest" description="Disordered" evidence="1">
    <location>
        <begin position="289"/>
        <end position="320"/>
    </location>
</feature>
<proteinExistence type="predicted"/>
<dbReference type="PANTHER" id="PTHR34285:SF3">
    <property type="entry name" value="OS08G0510800 PROTEIN"/>
    <property type="match status" value="1"/>
</dbReference>
<dbReference type="Proteomes" id="UP001085076">
    <property type="component" value="Miscellaneous, Linkage group lg01"/>
</dbReference>
<accession>A0A9D5D9V4</accession>
<dbReference type="PANTHER" id="PTHR34285">
    <property type="entry name" value="OS08G0510800 PROTEIN"/>
    <property type="match status" value="1"/>
</dbReference>
<dbReference type="AlphaFoldDB" id="A0A9D5D9V4"/>
<dbReference type="EMBL" id="JAGGNH010000001">
    <property type="protein sequence ID" value="KAJ0987097.1"/>
    <property type="molecule type" value="Genomic_DNA"/>
</dbReference>
<gene>
    <name evidence="2" type="ORF">J5N97_005453</name>
</gene>
<keyword evidence="3" id="KW-1185">Reference proteome</keyword>
<evidence type="ECO:0000256" key="1">
    <source>
        <dbReference type="SAM" id="MobiDB-lite"/>
    </source>
</evidence>
<evidence type="ECO:0000313" key="2">
    <source>
        <dbReference type="EMBL" id="KAJ0987097.1"/>
    </source>
</evidence>
<organism evidence="2 3">
    <name type="scientific">Dioscorea zingiberensis</name>
    <dbReference type="NCBI Taxonomy" id="325984"/>
    <lineage>
        <taxon>Eukaryota</taxon>
        <taxon>Viridiplantae</taxon>
        <taxon>Streptophyta</taxon>
        <taxon>Embryophyta</taxon>
        <taxon>Tracheophyta</taxon>
        <taxon>Spermatophyta</taxon>
        <taxon>Magnoliopsida</taxon>
        <taxon>Liliopsida</taxon>
        <taxon>Dioscoreales</taxon>
        <taxon>Dioscoreaceae</taxon>
        <taxon>Dioscorea</taxon>
    </lineage>
</organism>
<name>A0A9D5D9V4_9LILI</name>
<evidence type="ECO:0000313" key="3">
    <source>
        <dbReference type="Proteomes" id="UP001085076"/>
    </source>
</evidence>
<reference evidence="2" key="1">
    <citation type="submission" date="2021-03" db="EMBL/GenBank/DDBJ databases">
        <authorList>
            <person name="Li Z."/>
            <person name="Yang C."/>
        </authorList>
    </citation>
    <scope>NUCLEOTIDE SEQUENCE</scope>
    <source>
        <strain evidence="2">Dzin_1.0</strain>
        <tissue evidence="2">Leaf</tissue>
    </source>
</reference>
<dbReference type="OrthoDB" id="1926966at2759"/>
<comment type="caution">
    <text evidence="2">The sequence shown here is derived from an EMBL/GenBank/DDBJ whole genome shotgun (WGS) entry which is preliminary data.</text>
</comment>